<feature type="domain" description="Disease resistance protein winged helix" evidence="4">
    <location>
        <begin position="316"/>
        <end position="351"/>
    </location>
</feature>
<gene>
    <name evidence="6" type="primary">LOC103325903</name>
</gene>
<dbReference type="Proteomes" id="UP000694861">
    <property type="component" value="Linkage group LG3"/>
</dbReference>
<dbReference type="PANTHER" id="PTHR23155:SF1205">
    <property type="entry name" value="DISEASE RESISTANCE PROTEIN RPM1"/>
    <property type="match status" value="1"/>
</dbReference>
<keyword evidence="2" id="KW-0611">Plant defense</keyword>
<dbReference type="PRINTS" id="PR00364">
    <property type="entry name" value="DISEASERSIST"/>
</dbReference>
<dbReference type="Pfam" id="PF00931">
    <property type="entry name" value="NB-ARC"/>
    <property type="match status" value="1"/>
</dbReference>
<dbReference type="InterPro" id="IPR044974">
    <property type="entry name" value="Disease_R_plants"/>
</dbReference>
<dbReference type="InterPro" id="IPR027417">
    <property type="entry name" value="P-loop_NTPase"/>
</dbReference>
<dbReference type="Gene3D" id="1.10.10.10">
    <property type="entry name" value="Winged helix-like DNA-binding domain superfamily/Winged helix DNA-binding domain"/>
    <property type="match status" value="1"/>
</dbReference>
<dbReference type="SUPFAM" id="SSF52540">
    <property type="entry name" value="P-loop containing nucleoside triphosphate hydrolases"/>
    <property type="match status" value="1"/>
</dbReference>
<reference evidence="6" key="2">
    <citation type="submission" date="2025-08" db="UniProtKB">
        <authorList>
            <consortium name="RefSeq"/>
        </authorList>
    </citation>
    <scope>IDENTIFICATION</scope>
</reference>
<dbReference type="Gene3D" id="1.20.5.4130">
    <property type="match status" value="1"/>
</dbReference>
<sequence length="359" mass="41163">MLRRMKAYLAEHSSDQIDEGPQVIRIRAKEIQDTVYDIEDALGKFVAKIPHHLHNNRFSRMAHNVTHFPPVLEASIKLSNKLKNIERGSTFASLPALDSLLDPPIPNPRPEETYNNNLVYHQVVEEEDTEGFEERKEILIQQLVKGDDPSPLKISIVGPGGSGKTTLVNSVYRSGSVQGFFDCHAFVDVSRTSDCRKLLLSMLSKFEDRMQEPVAHHHHYDGIDPGDKLRKLLDQKRYVVVLDNVWSDHDLGCIVTALPKVSAVATLLSKKPQTPFEWEKFHNSLVSNLPIIEQVWDPSYRDLPIDVQSCFLYFSMFPEDYSIKRERLIRLWVAEGFVTPRRRKTMEDFAEIDGKIRTC</sequence>
<feature type="domain" description="NB-ARC" evidence="3">
    <location>
        <begin position="133"/>
        <end position="261"/>
    </location>
</feature>
<dbReference type="Pfam" id="PF23559">
    <property type="entry name" value="WHD_DRP"/>
    <property type="match status" value="1"/>
</dbReference>
<dbReference type="InterPro" id="IPR002182">
    <property type="entry name" value="NB-ARC"/>
</dbReference>
<evidence type="ECO:0000259" key="3">
    <source>
        <dbReference type="Pfam" id="PF00931"/>
    </source>
</evidence>
<evidence type="ECO:0000313" key="6">
    <source>
        <dbReference type="RefSeq" id="XP_008226314.1"/>
    </source>
</evidence>
<evidence type="ECO:0000256" key="1">
    <source>
        <dbReference type="ARBA" id="ARBA00022737"/>
    </source>
</evidence>
<dbReference type="RefSeq" id="XP_008226314.1">
    <property type="nucleotide sequence ID" value="XM_008228092.1"/>
</dbReference>
<organism evidence="5 6">
    <name type="scientific">Prunus mume</name>
    <name type="common">Japanese apricot</name>
    <name type="synonym">Armeniaca mume</name>
    <dbReference type="NCBI Taxonomy" id="102107"/>
    <lineage>
        <taxon>Eukaryota</taxon>
        <taxon>Viridiplantae</taxon>
        <taxon>Streptophyta</taxon>
        <taxon>Embryophyta</taxon>
        <taxon>Tracheophyta</taxon>
        <taxon>Spermatophyta</taxon>
        <taxon>Magnoliopsida</taxon>
        <taxon>eudicotyledons</taxon>
        <taxon>Gunneridae</taxon>
        <taxon>Pentapetalae</taxon>
        <taxon>rosids</taxon>
        <taxon>fabids</taxon>
        <taxon>Rosales</taxon>
        <taxon>Rosaceae</taxon>
        <taxon>Amygdaloideae</taxon>
        <taxon>Amygdaleae</taxon>
        <taxon>Prunus</taxon>
    </lineage>
</organism>
<evidence type="ECO:0000259" key="4">
    <source>
        <dbReference type="Pfam" id="PF23559"/>
    </source>
</evidence>
<accession>A0ABM0NKX5</accession>
<protein>
    <submittedName>
        <fullName evidence="6">Disease resistance protein RPM1-like</fullName>
    </submittedName>
</protein>
<dbReference type="InterPro" id="IPR058922">
    <property type="entry name" value="WHD_DRP"/>
</dbReference>
<dbReference type="GeneID" id="103325903"/>
<reference evidence="5" key="1">
    <citation type="journal article" date="2012" name="Nat. Commun.">
        <title>The genome of Prunus mume.</title>
        <authorList>
            <person name="Zhang Q."/>
            <person name="Chen W."/>
            <person name="Sun L."/>
            <person name="Zhao F."/>
            <person name="Huang B."/>
            <person name="Yang W."/>
            <person name="Tao Y."/>
            <person name="Wang J."/>
            <person name="Yuan Z."/>
            <person name="Fan G."/>
            <person name="Xing Z."/>
            <person name="Han C."/>
            <person name="Pan H."/>
            <person name="Zhong X."/>
            <person name="Shi W."/>
            <person name="Liang X."/>
            <person name="Du D."/>
            <person name="Sun F."/>
            <person name="Xu Z."/>
            <person name="Hao R."/>
            <person name="Lv T."/>
            <person name="Lv Y."/>
            <person name="Zheng Z."/>
            <person name="Sun M."/>
            <person name="Luo L."/>
            <person name="Cai M."/>
            <person name="Gao Y."/>
            <person name="Wang J."/>
            <person name="Yin Y."/>
            <person name="Xu X."/>
            <person name="Cheng T."/>
            <person name="Wang J."/>
        </authorList>
    </citation>
    <scope>NUCLEOTIDE SEQUENCE [LARGE SCALE GENOMIC DNA]</scope>
</reference>
<dbReference type="InterPro" id="IPR036388">
    <property type="entry name" value="WH-like_DNA-bd_sf"/>
</dbReference>
<evidence type="ECO:0000256" key="2">
    <source>
        <dbReference type="ARBA" id="ARBA00022821"/>
    </source>
</evidence>
<dbReference type="PANTHER" id="PTHR23155">
    <property type="entry name" value="DISEASE RESISTANCE PROTEIN RP"/>
    <property type="match status" value="1"/>
</dbReference>
<name>A0ABM0NKX5_PRUMU</name>
<keyword evidence="1" id="KW-0677">Repeat</keyword>
<proteinExistence type="predicted"/>
<dbReference type="Gene3D" id="3.40.50.300">
    <property type="entry name" value="P-loop containing nucleotide triphosphate hydrolases"/>
    <property type="match status" value="1"/>
</dbReference>
<keyword evidence="5" id="KW-1185">Reference proteome</keyword>
<evidence type="ECO:0000313" key="5">
    <source>
        <dbReference type="Proteomes" id="UP000694861"/>
    </source>
</evidence>